<comment type="caution">
    <text evidence="3">The sequence shown here is derived from an EMBL/GenBank/DDBJ whole genome shotgun (WGS) entry which is preliminary data.</text>
</comment>
<reference evidence="3 4" key="1">
    <citation type="submission" date="2019-07" db="EMBL/GenBank/DDBJ databases">
        <title>Whole genome shotgun sequence of Cellulomonas aerilata NBRC 106308.</title>
        <authorList>
            <person name="Hosoyama A."/>
            <person name="Uohara A."/>
            <person name="Ohji S."/>
            <person name="Ichikawa N."/>
        </authorList>
    </citation>
    <scope>NUCLEOTIDE SEQUENCE [LARGE SCALE GENOMIC DNA]</scope>
    <source>
        <strain evidence="3 4">NBRC 106308</strain>
    </source>
</reference>
<feature type="transmembrane region" description="Helical" evidence="2">
    <location>
        <begin position="85"/>
        <end position="106"/>
    </location>
</feature>
<feature type="transmembrane region" description="Helical" evidence="2">
    <location>
        <begin position="118"/>
        <end position="138"/>
    </location>
</feature>
<accession>A0A512DDL1</accession>
<sequence>MRLVPSLRRKRPSDRELSRRTPDDVTTAGPEPEGPHLSRRGPLEALLDRAVTVPSSAIHAHVQTLRTRNPHASPEQIIGLLEKEYLRVVSAAGGAVGAAASVPVGGTGVAVGLTAGDIAAFFAASGAFSLAVASVHGIEVQDADRRRTLLLTTVLGEDGARELGEAIQSGSGAAARTLLTRMPTTTINAVNGTLTRRLVRRQVAKRGALVFGRLVPFGVGAWIGLRGARSLGRTVIEGARATFGPPPREFPRVVQVVEPGGTSRLVGAEQVDSTLDGSGTNGTPTV</sequence>
<name>A0A512DDL1_9CELL</name>
<feature type="compositionally biased region" description="Basic and acidic residues" evidence="1">
    <location>
        <begin position="13"/>
        <end position="23"/>
    </location>
</feature>
<dbReference type="RefSeq" id="WP_186816557.1">
    <property type="nucleotide sequence ID" value="NZ_BAAARM010000004.1"/>
</dbReference>
<dbReference type="EMBL" id="BJYY01000014">
    <property type="protein sequence ID" value="GEO34545.1"/>
    <property type="molecule type" value="Genomic_DNA"/>
</dbReference>
<feature type="transmembrane region" description="Helical" evidence="2">
    <location>
        <begin position="207"/>
        <end position="225"/>
    </location>
</feature>
<proteinExistence type="predicted"/>
<evidence type="ECO:0000256" key="1">
    <source>
        <dbReference type="SAM" id="MobiDB-lite"/>
    </source>
</evidence>
<keyword evidence="2" id="KW-0472">Membrane</keyword>
<dbReference type="AlphaFoldDB" id="A0A512DDL1"/>
<gene>
    <name evidence="3" type="ORF">CAE01nite_22700</name>
</gene>
<protein>
    <recommendedName>
        <fullName evidence="5">Di-and tripeptidase</fullName>
    </recommendedName>
</protein>
<evidence type="ECO:0000256" key="2">
    <source>
        <dbReference type="SAM" id="Phobius"/>
    </source>
</evidence>
<evidence type="ECO:0000313" key="4">
    <source>
        <dbReference type="Proteomes" id="UP000321181"/>
    </source>
</evidence>
<dbReference type="Proteomes" id="UP000321181">
    <property type="component" value="Unassembled WGS sequence"/>
</dbReference>
<evidence type="ECO:0008006" key="5">
    <source>
        <dbReference type="Google" id="ProtNLM"/>
    </source>
</evidence>
<feature type="region of interest" description="Disordered" evidence="1">
    <location>
        <begin position="1"/>
        <end position="41"/>
    </location>
</feature>
<keyword evidence="4" id="KW-1185">Reference proteome</keyword>
<organism evidence="3 4">
    <name type="scientific">Cellulomonas aerilata</name>
    <dbReference type="NCBI Taxonomy" id="515326"/>
    <lineage>
        <taxon>Bacteria</taxon>
        <taxon>Bacillati</taxon>
        <taxon>Actinomycetota</taxon>
        <taxon>Actinomycetes</taxon>
        <taxon>Micrococcales</taxon>
        <taxon>Cellulomonadaceae</taxon>
        <taxon>Cellulomonas</taxon>
    </lineage>
</organism>
<keyword evidence="2" id="KW-1133">Transmembrane helix</keyword>
<evidence type="ECO:0000313" key="3">
    <source>
        <dbReference type="EMBL" id="GEO34545.1"/>
    </source>
</evidence>
<keyword evidence="2" id="KW-0812">Transmembrane</keyword>